<dbReference type="RefSeq" id="WP_112118709.1">
    <property type="nucleotide sequence ID" value="NZ_JAXOWA010000001.1"/>
</dbReference>
<dbReference type="InterPro" id="IPR036890">
    <property type="entry name" value="HATPase_C_sf"/>
</dbReference>
<dbReference type="EMBL" id="UAQE01000004">
    <property type="protein sequence ID" value="SPU38963.1"/>
    <property type="molecule type" value="Genomic_DNA"/>
</dbReference>
<name>A0A2X1A1A3_9BACI</name>
<dbReference type="PANTHER" id="PTHR34220:SF7">
    <property type="entry name" value="SENSOR HISTIDINE KINASE YPDA"/>
    <property type="match status" value="1"/>
</dbReference>
<evidence type="ECO:0000313" key="2">
    <source>
        <dbReference type="Proteomes" id="UP000251431"/>
    </source>
</evidence>
<dbReference type="AlphaFoldDB" id="A0A2X1A1A3"/>
<evidence type="ECO:0000313" key="1">
    <source>
        <dbReference type="EMBL" id="SPU38963.1"/>
    </source>
</evidence>
<proteinExistence type="predicted"/>
<organism evidence="1 2">
    <name type="scientific">Lysinibacillus capsici</name>
    <dbReference type="NCBI Taxonomy" id="2115968"/>
    <lineage>
        <taxon>Bacteria</taxon>
        <taxon>Bacillati</taxon>
        <taxon>Bacillota</taxon>
        <taxon>Bacilli</taxon>
        <taxon>Bacillales</taxon>
        <taxon>Bacillaceae</taxon>
        <taxon>Lysinibacillus</taxon>
    </lineage>
</organism>
<dbReference type="PANTHER" id="PTHR34220">
    <property type="entry name" value="SENSOR HISTIDINE KINASE YPDA"/>
    <property type="match status" value="1"/>
</dbReference>
<keyword evidence="1" id="KW-0418">Kinase</keyword>
<reference evidence="1 2" key="1">
    <citation type="submission" date="2018-06" db="EMBL/GenBank/DDBJ databases">
        <authorList>
            <consortium name="Pathogen Informatics"/>
            <person name="Doyle S."/>
        </authorList>
    </citation>
    <scope>NUCLEOTIDE SEQUENCE [LARGE SCALE GENOMIC DNA]</scope>
    <source>
        <strain evidence="1 2">NCTC7582</strain>
    </source>
</reference>
<dbReference type="Proteomes" id="UP000251431">
    <property type="component" value="Unassembled WGS sequence"/>
</dbReference>
<dbReference type="GO" id="GO:0016301">
    <property type="term" value="F:kinase activity"/>
    <property type="evidence" value="ECO:0007669"/>
    <property type="project" value="UniProtKB-KW"/>
</dbReference>
<dbReference type="SUPFAM" id="SSF55874">
    <property type="entry name" value="ATPase domain of HSP90 chaperone/DNA topoisomerase II/histidine kinase"/>
    <property type="match status" value="1"/>
</dbReference>
<dbReference type="InterPro" id="IPR050640">
    <property type="entry name" value="Bact_2-comp_sensor_kinase"/>
</dbReference>
<keyword evidence="1" id="KW-0808">Transferase</keyword>
<sequence>MEALVLLENELRLVQAYLYIQQERFDKRIQVVWQLETETTVLIPSLTNQPLIKNALKHGMLKLSEGGTIHIRIINFDTHLEITEADNRWNG</sequence>
<accession>A0A2X1A1A3</accession>
<protein>
    <submittedName>
        <fullName evidence="1">Integral membrane sensor hybrid histidine kinase</fullName>
    </submittedName>
</protein>
<gene>
    <name evidence="1" type="primary">ypdA</name>
    <name evidence="1" type="ORF">NCTC7582_04937</name>
</gene>